<dbReference type="Proteomes" id="UP000194266">
    <property type="component" value="Unassembled WGS sequence"/>
</dbReference>
<name>A0ABX3YTY4_9ACTN</name>
<comment type="caution">
    <text evidence="1">The sequence shown here is derived from an EMBL/GenBank/DDBJ whole genome shotgun (WGS) entry which is preliminary data.</text>
</comment>
<accession>A0ABX3YTY4</accession>
<reference evidence="1 2" key="1">
    <citation type="submission" date="2016-12" db="EMBL/GenBank/DDBJ databases">
        <title>Genome Mining:The Detection of Biosynthetic Gene Clusters to Aid in the Expression of Curamycin A produced by Streptomyces sp. strain CZA14.</title>
        <authorList>
            <person name="Durrell K.A."/>
            <person name="Kirby B.M."/>
            <person name="Khan W."/>
            <person name="Mthethwa T."/>
            <person name="Le Roes-Hill M."/>
        </authorList>
    </citation>
    <scope>NUCLEOTIDE SEQUENCE [LARGE SCALE GENOMIC DNA]</scope>
    <source>
        <strain evidence="1 2">CZA14</strain>
    </source>
</reference>
<protein>
    <submittedName>
        <fullName evidence="1">Uncharacterized protein</fullName>
    </submittedName>
</protein>
<keyword evidence="2" id="KW-1185">Reference proteome</keyword>
<evidence type="ECO:0000313" key="2">
    <source>
        <dbReference type="Proteomes" id="UP000194266"/>
    </source>
</evidence>
<sequence>MISFLRSCGVTSRLLQYDMPQGGYTETFAHADLADFRIEDLTSLAQLATRLVQRSKSPLHTHVRQLMELADITMSYAKGGRKKEALELWEHLRPALEETIRALE</sequence>
<proteinExistence type="predicted"/>
<dbReference type="EMBL" id="MRYD01000003">
    <property type="protein sequence ID" value="OSZ62224.1"/>
    <property type="molecule type" value="Genomic_DNA"/>
</dbReference>
<organism evidence="1 2">
    <name type="scientific">Streptomyces pharetrae CZA14</name>
    <dbReference type="NCBI Taxonomy" id="1144883"/>
    <lineage>
        <taxon>Bacteria</taxon>
        <taxon>Bacillati</taxon>
        <taxon>Actinomycetota</taxon>
        <taxon>Actinomycetes</taxon>
        <taxon>Kitasatosporales</taxon>
        <taxon>Streptomycetaceae</taxon>
        <taxon>Streptomyces</taxon>
    </lineage>
</organism>
<gene>
    <name evidence="1" type="ORF">OQI_01285</name>
</gene>
<evidence type="ECO:0000313" key="1">
    <source>
        <dbReference type="EMBL" id="OSZ62224.1"/>
    </source>
</evidence>